<dbReference type="RefSeq" id="WP_143372500.1">
    <property type="nucleotide sequence ID" value="NZ_VJVZ01000003.1"/>
</dbReference>
<sequence length="209" mass="23563">MKKAVFIIVALFVFANLQAQEEEEERVYDSTYIDKVKYQQFDESFRVYYIFPGAVGDNVLAKANKAKLGFGMSLSLITVYNFYLNAGLEFSQYDVTDASLAGNIDHTNITNYFGEIMYKIPVYKKITVNPKIGIGYADVRQKTGSKKYGTQSGTSYNAGFNVDYAVTKSFMVFAGLNYSLLKPETETKSEYKSFYGTLHQLNIVVGIKL</sequence>
<protein>
    <submittedName>
        <fullName evidence="4">Porin family protein</fullName>
    </submittedName>
</protein>
<dbReference type="InterPro" id="IPR027385">
    <property type="entry name" value="Beta-barrel_OMP"/>
</dbReference>
<keyword evidence="5" id="KW-1185">Reference proteome</keyword>
<dbReference type="Gene3D" id="2.40.160.20">
    <property type="match status" value="1"/>
</dbReference>
<reference evidence="4 5" key="1">
    <citation type="submission" date="2019-07" db="EMBL/GenBank/DDBJ databases">
        <title>Flavobacterium sp. nov., isolated from glacier ice.</title>
        <authorList>
            <person name="Liu Q."/>
            <person name="Xin Y.-H."/>
        </authorList>
    </citation>
    <scope>NUCLEOTIDE SEQUENCE [LARGE SCALE GENOMIC DNA]</scope>
    <source>
        <strain evidence="4 5">ZT4R6</strain>
    </source>
</reference>
<gene>
    <name evidence="4" type="ORF">FMM05_06335</name>
</gene>
<dbReference type="OrthoDB" id="1365408at2"/>
<organism evidence="4 5">
    <name type="scientific">Flavobacterium zepuense</name>
    <dbReference type="NCBI Taxonomy" id="2593302"/>
    <lineage>
        <taxon>Bacteria</taxon>
        <taxon>Pseudomonadati</taxon>
        <taxon>Bacteroidota</taxon>
        <taxon>Flavobacteriia</taxon>
        <taxon>Flavobacteriales</taxon>
        <taxon>Flavobacteriaceae</taxon>
        <taxon>Flavobacterium</taxon>
    </lineage>
</organism>
<evidence type="ECO:0000256" key="2">
    <source>
        <dbReference type="SAM" id="SignalP"/>
    </source>
</evidence>
<dbReference type="Proteomes" id="UP000320643">
    <property type="component" value="Unassembled WGS sequence"/>
</dbReference>
<feature type="signal peptide" evidence="2">
    <location>
        <begin position="1"/>
        <end position="19"/>
    </location>
</feature>
<feature type="chain" id="PRO_5022111069" evidence="2">
    <location>
        <begin position="20"/>
        <end position="209"/>
    </location>
</feature>
<comment type="caution">
    <text evidence="4">The sequence shown here is derived from an EMBL/GenBank/DDBJ whole genome shotgun (WGS) entry which is preliminary data.</text>
</comment>
<proteinExistence type="predicted"/>
<dbReference type="Pfam" id="PF13505">
    <property type="entry name" value="OMP_b-brl"/>
    <property type="match status" value="1"/>
</dbReference>
<evidence type="ECO:0000313" key="4">
    <source>
        <dbReference type="EMBL" id="TRW25836.1"/>
    </source>
</evidence>
<accession>A0A552V5U2</accession>
<dbReference type="AlphaFoldDB" id="A0A552V5U2"/>
<dbReference type="SUPFAM" id="SSF56925">
    <property type="entry name" value="OMPA-like"/>
    <property type="match status" value="1"/>
</dbReference>
<evidence type="ECO:0000256" key="1">
    <source>
        <dbReference type="ARBA" id="ARBA00022729"/>
    </source>
</evidence>
<dbReference type="InterPro" id="IPR011250">
    <property type="entry name" value="OMP/PagP_B-barrel"/>
</dbReference>
<evidence type="ECO:0000313" key="5">
    <source>
        <dbReference type="Proteomes" id="UP000320643"/>
    </source>
</evidence>
<name>A0A552V5U2_9FLAO</name>
<evidence type="ECO:0000259" key="3">
    <source>
        <dbReference type="Pfam" id="PF13505"/>
    </source>
</evidence>
<feature type="domain" description="Outer membrane protein beta-barrel" evidence="3">
    <location>
        <begin position="8"/>
        <end position="195"/>
    </location>
</feature>
<dbReference type="EMBL" id="VJVZ01000003">
    <property type="protein sequence ID" value="TRW25836.1"/>
    <property type="molecule type" value="Genomic_DNA"/>
</dbReference>
<keyword evidence="1 2" id="KW-0732">Signal</keyword>